<dbReference type="SUPFAM" id="SSF53597">
    <property type="entry name" value="Dihydrofolate reductase-like"/>
    <property type="match status" value="1"/>
</dbReference>
<dbReference type="PRINTS" id="PR00070">
    <property type="entry name" value="DHFR"/>
</dbReference>
<dbReference type="RefSeq" id="WP_075058023.1">
    <property type="nucleotide sequence ID" value="NZ_CP012357.1"/>
</dbReference>
<comment type="function">
    <text evidence="7">Key enzyme in folate metabolism. Catalyzes an essential reaction for de novo glycine and purine synthesis, and for DNA precursor synthesis.</text>
</comment>
<keyword evidence="11" id="KW-1185">Reference proteome</keyword>
<dbReference type="GO" id="GO:0046655">
    <property type="term" value="P:folic acid metabolic process"/>
    <property type="evidence" value="ECO:0007669"/>
    <property type="project" value="TreeGrafter"/>
</dbReference>
<dbReference type="PROSITE" id="PS00075">
    <property type="entry name" value="DHFR_1"/>
    <property type="match status" value="1"/>
</dbReference>
<sequence>MISLIWAQTKNNVIGNDNKLPWDIKSEMKHFVDYTKGKTVLMGRNTFESLKIKPLPKRENIVITSRPMEKEYNQLWKSDNLTKVLEKYKNIEKELVVIGGAQIYTEALKFADKLVVSIIKEDYIGNVYFPNWNKKDFNLIEEKENDEFIIQIYERK</sequence>
<dbReference type="PROSITE" id="PS51330">
    <property type="entry name" value="DHFR_2"/>
    <property type="match status" value="1"/>
</dbReference>
<evidence type="ECO:0000256" key="6">
    <source>
        <dbReference type="ARBA" id="ARBA00023002"/>
    </source>
</evidence>
<dbReference type="CDD" id="cd00209">
    <property type="entry name" value="DHFR"/>
    <property type="match status" value="1"/>
</dbReference>
<reference evidence="10 11" key="1">
    <citation type="journal article" date="2015" name="Genome Announc.">
        <title>Complete Genome Sequence of Spiroplasma litorale TN-1T (DSM 21781), a Bacterium Isolated from a Green-Eyed Horsefly (Tabanus nigrovittatus).</title>
        <authorList>
            <person name="Lo W.S."/>
            <person name="Lai Y.C."/>
            <person name="Lien Y.W."/>
            <person name="Wang T.H."/>
            <person name="Kuo C.H."/>
        </authorList>
    </citation>
    <scope>NUCLEOTIDE SEQUENCE [LARGE SCALE GENOMIC DNA]</scope>
    <source>
        <strain evidence="10 11">TN-1</strain>
    </source>
</reference>
<evidence type="ECO:0000256" key="8">
    <source>
        <dbReference type="RuleBase" id="RU004474"/>
    </source>
</evidence>
<keyword evidence="6 7" id="KW-0560">Oxidoreductase</keyword>
<dbReference type="Pfam" id="PF00186">
    <property type="entry name" value="DHFR_1"/>
    <property type="match status" value="1"/>
</dbReference>
<dbReference type="GO" id="GO:0006730">
    <property type="term" value="P:one-carbon metabolic process"/>
    <property type="evidence" value="ECO:0007669"/>
    <property type="project" value="UniProtKB-KW"/>
</dbReference>
<organism evidence="10 11">
    <name type="scientific">Spiroplasma litorale</name>
    <dbReference type="NCBI Taxonomy" id="216942"/>
    <lineage>
        <taxon>Bacteria</taxon>
        <taxon>Bacillati</taxon>
        <taxon>Mycoplasmatota</taxon>
        <taxon>Mollicutes</taxon>
        <taxon>Entomoplasmatales</taxon>
        <taxon>Spiroplasmataceae</taxon>
        <taxon>Spiroplasma</taxon>
    </lineage>
</organism>
<evidence type="ECO:0000259" key="9">
    <source>
        <dbReference type="PROSITE" id="PS51330"/>
    </source>
</evidence>
<dbReference type="GO" id="GO:0050661">
    <property type="term" value="F:NADP binding"/>
    <property type="evidence" value="ECO:0007669"/>
    <property type="project" value="InterPro"/>
</dbReference>
<dbReference type="PATRIC" id="fig|216942.3.peg.273"/>
<evidence type="ECO:0000313" key="11">
    <source>
        <dbReference type="Proteomes" id="UP000067476"/>
    </source>
</evidence>
<evidence type="ECO:0000256" key="4">
    <source>
        <dbReference type="ARBA" id="ARBA00022563"/>
    </source>
</evidence>
<dbReference type="PIRSF" id="PIRSF000194">
    <property type="entry name" value="DHFR"/>
    <property type="match status" value="1"/>
</dbReference>
<dbReference type="InterPro" id="IPR012259">
    <property type="entry name" value="DHFR"/>
</dbReference>
<evidence type="ECO:0000256" key="5">
    <source>
        <dbReference type="ARBA" id="ARBA00022857"/>
    </source>
</evidence>
<keyword evidence="5 7" id="KW-0521">NADP</keyword>
<comment type="similarity">
    <text evidence="2 7 8">Belongs to the dihydrofolate reductase family.</text>
</comment>
<dbReference type="Gene3D" id="3.40.430.10">
    <property type="entry name" value="Dihydrofolate Reductase, subunit A"/>
    <property type="match status" value="1"/>
</dbReference>
<name>A0A0K1W169_9MOLU</name>
<dbReference type="AlphaFoldDB" id="A0A0K1W169"/>
<dbReference type="EC" id="1.5.1.3" evidence="3 7"/>
<accession>A0A0K1W169</accession>
<dbReference type="GO" id="GO:0046654">
    <property type="term" value="P:tetrahydrofolate biosynthetic process"/>
    <property type="evidence" value="ECO:0007669"/>
    <property type="project" value="UniProtKB-UniPathway"/>
</dbReference>
<dbReference type="PANTHER" id="PTHR48069:SF3">
    <property type="entry name" value="DIHYDROFOLATE REDUCTASE"/>
    <property type="match status" value="1"/>
</dbReference>
<evidence type="ECO:0000256" key="3">
    <source>
        <dbReference type="ARBA" id="ARBA00012856"/>
    </source>
</evidence>
<gene>
    <name evidence="10" type="primary">dfrA</name>
    <name evidence="10" type="ORF">SLITO_v1c02710</name>
</gene>
<comment type="pathway">
    <text evidence="1 7">Cofactor biosynthesis; tetrahydrofolate biosynthesis; 5,6,7,8-tetrahydrofolate from 7,8-dihydrofolate: step 1/1.</text>
</comment>
<dbReference type="GO" id="GO:0005829">
    <property type="term" value="C:cytosol"/>
    <property type="evidence" value="ECO:0007669"/>
    <property type="project" value="TreeGrafter"/>
</dbReference>
<evidence type="ECO:0000256" key="2">
    <source>
        <dbReference type="ARBA" id="ARBA00009539"/>
    </source>
</evidence>
<comment type="catalytic activity">
    <reaction evidence="7">
        <text>(6S)-5,6,7,8-tetrahydrofolate + NADP(+) = 7,8-dihydrofolate + NADPH + H(+)</text>
        <dbReference type="Rhea" id="RHEA:15009"/>
        <dbReference type="ChEBI" id="CHEBI:15378"/>
        <dbReference type="ChEBI" id="CHEBI:57451"/>
        <dbReference type="ChEBI" id="CHEBI:57453"/>
        <dbReference type="ChEBI" id="CHEBI:57783"/>
        <dbReference type="ChEBI" id="CHEBI:58349"/>
        <dbReference type="EC" id="1.5.1.3"/>
    </reaction>
</comment>
<dbReference type="InterPro" id="IPR001796">
    <property type="entry name" value="DHFR_dom"/>
</dbReference>
<dbReference type="STRING" id="216942.SLITO_v1c02710"/>
<dbReference type="KEGG" id="sll:SLITO_v1c02710"/>
<dbReference type="PANTHER" id="PTHR48069">
    <property type="entry name" value="DIHYDROFOLATE REDUCTASE"/>
    <property type="match status" value="1"/>
</dbReference>
<dbReference type="GO" id="GO:0046452">
    <property type="term" value="P:dihydrofolate metabolic process"/>
    <property type="evidence" value="ECO:0007669"/>
    <property type="project" value="TreeGrafter"/>
</dbReference>
<feature type="domain" description="DHFR" evidence="9">
    <location>
        <begin position="1"/>
        <end position="156"/>
    </location>
</feature>
<dbReference type="Proteomes" id="UP000067476">
    <property type="component" value="Chromosome"/>
</dbReference>
<dbReference type="GO" id="GO:0004146">
    <property type="term" value="F:dihydrofolate reductase activity"/>
    <property type="evidence" value="ECO:0007669"/>
    <property type="project" value="UniProtKB-EC"/>
</dbReference>
<protein>
    <recommendedName>
        <fullName evidence="3 7">Dihydrofolate reductase</fullName>
        <ecNumber evidence="3 7">1.5.1.3</ecNumber>
    </recommendedName>
</protein>
<proteinExistence type="inferred from homology"/>
<evidence type="ECO:0000256" key="7">
    <source>
        <dbReference type="PIRNR" id="PIRNR000194"/>
    </source>
</evidence>
<dbReference type="OrthoDB" id="9804315at2"/>
<evidence type="ECO:0000256" key="1">
    <source>
        <dbReference type="ARBA" id="ARBA00004903"/>
    </source>
</evidence>
<dbReference type="InterPro" id="IPR024072">
    <property type="entry name" value="DHFR-like_dom_sf"/>
</dbReference>
<dbReference type="EMBL" id="CP012357">
    <property type="protein sequence ID" value="AKX33926.1"/>
    <property type="molecule type" value="Genomic_DNA"/>
</dbReference>
<dbReference type="UniPathway" id="UPA00077">
    <property type="reaction ID" value="UER00158"/>
</dbReference>
<evidence type="ECO:0000313" key="10">
    <source>
        <dbReference type="EMBL" id="AKX33926.1"/>
    </source>
</evidence>
<keyword evidence="4 7" id="KW-0554">One-carbon metabolism</keyword>
<dbReference type="InterPro" id="IPR017925">
    <property type="entry name" value="DHFR_CS"/>
</dbReference>